<feature type="signal peptide" evidence="1">
    <location>
        <begin position="1"/>
        <end position="19"/>
    </location>
</feature>
<proteinExistence type="predicted"/>
<dbReference type="AlphaFoldDB" id="A0A4Q4M8E1"/>
<evidence type="ECO:0000313" key="3">
    <source>
        <dbReference type="Proteomes" id="UP000292402"/>
    </source>
</evidence>
<dbReference type="EMBL" id="PDXA01000035">
    <property type="protein sequence ID" value="RYN45224.1"/>
    <property type="molecule type" value="Genomic_DNA"/>
</dbReference>
<dbReference type="Proteomes" id="UP000292402">
    <property type="component" value="Unassembled WGS sequence"/>
</dbReference>
<comment type="caution">
    <text evidence="2">The sequence shown here is derived from an EMBL/GenBank/DDBJ whole genome shotgun (WGS) entry which is preliminary data.</text>
</comment>
<feature type="chain" id="PRO_5020699611" evidence="1">
    <location>
        <begin position="20"/>
        <end position="54"/>
    </location>
</feature>
<accession>A0A4Q4M8E1</accession>
<organism evidence="2 3">
    <name type="scientific">Alternaria tenuissima</name>
    <dbReference type="NCBI Taxonomy" id="119927"/>
    <lineage>
        <taxon>Eukaryota</taxon>
        <taxon>Fungi</taxon>
        <taxon>Dikarya</taxon>
        <taxon>Ascomycota</taxon>
        <taxon>Pezizomycotina</taxon>
        <taxon>Dothideomycetes</taxon>
        <taxon>Pleosporomycetidae</taxon>
        <taxon>Pleosporales</taxon>
        <taxon>Pleosporineae</taxon>
        <taxon>Pleosporaceae</taxon>
        <taxon>Alternaria</taxon>
        <taxon>Alternaria sect. Alternaria</taxon>
        <taxon>Alternaria alternata complex</taxon>
    </lineage>
</organism>
<evidence type="ECO:0000256" key="1">
    <source>
        <dbReference type="SAM" id="SignalP"/>
    </source>
</evidence>
<evidence type="ECO:0000313" key="2">
    <source>
        <dbReference type="EMBL" id="RYN45224.1"/>
    </source>
</evidence>
<gene>
    <name evidence="2" type="ORF">AA0114_g9142</name>
</gene>
<reference evidence="3" key="1">
    <citation type="journal article" date="2019" name="bioRxiv">
        <title>Genomics, evolutionary history and diagnostics of the Alternaria alternata species group including apple and Asian pear pathotypes.</title>
        <authorList>
            <person name="Armitage A.D."/>
            <person name="Cockerton H.M."/>
            <person name="Sreenivasaprasad S."/>
            <person name="Woodhall J.W."/>
            <person name="Lane C.R."/>
            <person name="Harrison R.J."/>
            <person name="Clarkson J.P."/>
        </authorList>
    </citation>
    <scope>NUCLEOTIDE SEQUENCE [LARGE SCALE GENOMIC DNA]</scope>
    <source>
        <strain evidence="3">FERA 1082</strain>
    </source>
</reference>
<name>A0A4Q4M8E1_9PLEO</name>
<protein>
    <submittedName>
        <fullName evidence="2">Uncharacterized protein</fullName>
    </submittedName>
</protein>
<keyword evidence="1" id="KW-0732">Signal</keyword>
<sequence length="54" mass="5578">MKFILGFSMLAALPILAIAVPLERSSEAIPQDVGKRQAACGGSLSVAFSSDLAQ</sequence>